<comment type="caution">
    <text evidence="5">The sequence shown here is derived from an EMBL/GenBank/DDBJ whole genome shotgun (WGS) entry which is preliminary data.</text>
</comment>
<accession>A0A133V837</accession>
<dbReference type="AlphaFoldDB" id="A0A133V837"/>
<dbReference type="InterPro" id="IPR010920">
    <property type="entry name" value="LSM_dom_sf"/>
</dbReference>
<dbReference type="PROSITE" id="PS52002">
    <property type="entry name" value="SM"/>
    <property type="match status" value="1"/>
</dbReference>
<evidence type="ECO:0000313" key="6">
    <source>
        <dbReference type="Proteomes" id="UP000070400"/>
    </source>
</evidence>
<dbReference type="Gene3D" id="2.30.30.100">
    <property type="match status" value="1"/>
</dbReference>
<keyword evidence="6" id="KW-1185">Reference proteome</keyword>
<keyword evidence="3" id="KW-0687">Ribonucleoprotein</keyword>
<dbReference type="PANTHER" id="PTHR11021">
    <property type="entry name" value="SMALL NUCLEAR RIBONUCLEOPROTEIN F SNRNP-F"/>
    <property type="match status" value="1"/>
</dbReference>
<sequence>MSTDQRPLDSLSRALGSTVLVKLKDGKTLRGRLASYDTHVNLVLEETEEIQGDKVSKKYGVTIIRGDNVVFVSPAR</sequence>
<evidence type="ECO:0000256" key="3">
    <source>
        <dbReference type="ARBA" id="ARBA00023274"/>
    </source>
</evidence>
<dbReference type="Pfam" id="PF01423">
    <property type="entry name" value="LSM"/>
    <property type="match status" value="1"/>
</dbReference>
<dbReference type="CDD" id="cd01731">
    <property type="entry name" value="archaeal_Sm1"/>
    <property type="match status" value="1"/>
</dbReference>
<comment type="similarity">
    <text evidence="1">Belongs to the snRNP Sm proteins family.</text>
</comment>
<organism evidence="5 6">
    <name type="scientific">candidate division MSBL1 archaeon SCGC-AAA261D19</name>
    <dbReference type="NCBI Taxonomy" id="1698273"/>
    <lineage>
        <taxon>Archaea</taxon>
        <taxon>Methanobacteriati</taxon>
        <taxon>Methanobacteriota</taxon>
        <taxon>candidate division MSBL1</taxon>
    </lineage>
</organism>
<dbReference type="InterPro" id="IPR022901">
    <property type="entry name" value="snRNP_Sm-like_arc"/>
</dbReference>
<dbReference type="GO" id="GO:1990904">
    <property type="term" value="C:ribonucleoprotein complex"/>
    <property type="evidence" value="ECO:0007669"/>
    <property type="project" value="UniProtKB-KW"/>
</dbReference>
<evidence type="ECO:0000259" key="4">
    <source>
        <dbReference type="PROSITE" id="PS52002"/>
    </source>
</evidence>
<evidence type="ECO:0000256" key="2">
    <source>
        <dbReference type="ARBA" id="ARBA00021121"/>
    </source>
</evidence>
<dbReference type="Proteomes" id="UP000070400">
    <property type="component" value="Unassembled WGS sequence"/>
</dbReference>
<dbReference type="PANTHER" id="PTHR11021:SF0">
    <property type="entry name" value="SMALL NUCLEAR RIBONUCLEOPROTEIN F"/>
    <property type="match status" value="1"/>
</dbReference>
<dbReference type="SUPFAM" id="SSF50182">
    <property type="entry name" value="Sm-like ribonucleoproteins"/>
    <property type="match status" value="1"/>
</dbReference>
<name>A0A133V837_9EURY</name>
<dbReference type="EMBL" id="LHXX01000010">
    <property type="protein sequence ID" value="KXB02620.1"/>
    <property type="molecule type" value="Genomic_DNA"/>
</dbReference>
<proteinExistence type="inferred from homology"/>
<reference evidence="5 6" key="1">
    <citation type="journal article" date="2016" name="Sci. Rep.">
        <title>Metabolic traits of an uncultured archaeal lineage -MSBL1- from brine pools of the Red Sea.</title>
        <authorList>
            <person name="Mwirichia R."/>
            <person name="Alam I."/>
            <person name="Rashid M."/>
            <person name="Vinu M."/>
            <person name="Ba-Alawi W."/>
            <person name="Anthony Kamau A."/>
            <person name="Kamanda Ngugi D."/>
            <person name="Goker M."/>
            <person name="Klenk H.P."/>
            <person name="Bajic V."/>
            <person name="Stingl U."/>
        </authorList>
    </citation>
    <scope>NUCLEOTIDE SEQUENCE [LARGE SCALE GENOMIC DNA]</scope>
    <source>
        <strain evidence="5">SCGC-AAA261D19</strain>
    </source>
</reference>
<dbReference type="InterPro" id="IPR001163">
    <property type="entry name" value="Sm_dom_euk/arc"/>
</dbReference>
<protein>
    <recommendedName>
        <fullName evidence="2">Putative snRNP Sm-like protein</fullName>
    </recommendedName>
</protein>
<feature type="domain" description="Sm" evidence="4">
    <location>
        <begin position="6"/>
        <end position="76"/>
    </location>
</feature>
<dbReference type="SMART" id="SM00651">
    <property type="entry name" value="Sm"/>
    <property type="match status" value="1"/>
</dbReference>
<dbReference type="GO" id="GO:0000398">
    <property type="term" value="P:mRNA splicing, via spliceosome"/>
    <property type="evidence" value="ECO:0007669"/>
    <property type="project" value="InterPro"/>
</dbReference>
<dbReference type="GO" id="GO:0003723">
    <property type="term" value="F:RNA binding"/>
    <property type="evidence" value="ECO:0007669"/>
    <property type="project" value="InterPro"/>
</dbReference>
<evidence type="ECO:0000313" key="5">
    <source>
        <dbReference type="EMBL" id="KXB02620.1"/>
    </source>
</evidence>
<gene>
    <name evidence="5" type="ORF">AKJ43_01230</name>
</gene>
<dbReference type="InterPro" id="IPR047575">
    <property type="entry name" value="Sm"/>
</dbReference>
<evidence type="ECO:0000256" key="1">
    <source>
        <dbReference type="ARBA" id="ARBA00006850"/>
    </source>
</evidence>
<dbReference type="InterPro" id="IPR016487">
    <property type="entry name" value="Lsm6/sSmF"/>
</dbReference>